<gene>
    <name evidence="1" type="ORF">SPELUC_LOCUS1149</name>
</gene>
<name>A0ACA9K9M3_9GLOM</name>
<reference evidence="1" key="1">
    <citation type="submission" date="2021-06" db="EMBL/GenBank/DDBJ databases">
        <authorList>
            <person name="Kallberg Y."/>
            <person name="Tangrot J."/>
            <person name="Rosling A."/>
        </authorList>
    </citation>
    <scope>NUCLEOTIDE SEQUENCE</scope>
    <source>
        <strain evidence="1">28 12/20/2015</strain>
    </source>
</reference>
<evidence type="ECO:0000313" key="2">
    <source>
        <dbReference type="Proteomes" id="UP000789366"/>
    </source>
</evidence>
<keyword evidence="2" id="KW-1185">Reference proteome</keyword>
<organism evidence="1 2">
    <name type="scientific">Cetraspora pellucida</name>
    <dbReference type="NCBI Taxonomy" id="1433469"/>
    <lineage>
        <taxon>Eukaryota</taxon>
        <taxon>Fungi</taxon>
        <taxon>Fungi incertae sedis</taxon>
        <taxon>Mucoromycota</taxon>
        <taxon>Glomeromycotina</taxon>
        <taxon>Glomeromycetes</taxon>
        <taxon>Diversisporales</taxon>
        <taxon>Gigasporaceae</taxon>
        <taxon>Cetraspora</taxon>
    </lineage>
</organism>
<accession>A0ACA9K9M3</accession>
<comment type="caution">
    <text evidence="1">The sequence shown here is derived from an EMBL/GenBank/DDBJ whole genome shotgun (WGS) entry which is preliminary data.</text>
</comment>
<evidence type="ECO:0000313" key="1">
    <source>
        <dbReference type="EMBL" id="CAG8458450.1"/>
    </source>
</evidence>
<sequence length="222" mass="25741">MSYNIPILSNESGSDIDFEDEKDNKIIDNDKLIIDKLIELHLAIRQLSVTLPVEDDPDAKKDGQKLSKLMLQDNKWDLVKKLIEILEPFNSATEYFSAGQYPIIAYIHPVMEAIKAHYTKNIDPDEYDYNNEEMSFANAETHNNTINEYRLQLRQLMNIQLPTSNKNVTSSSSKNLSPNNMFKELIFGSAQRSDEFTDELDSYLDLRQTPLAFPKKDPFLWW</sequence>
<proteinExistence type="predicted"/>
<protein>
    <submittedName>
        <fullName evidence="1">10604_t:CDS:1</fullName>
    </submittedName>
</protein>
<dbReference type="Proteomes" id="UP000789366">
    <property type="component" value="Unassembled WGS sequence"/>
</dbReference>
<dbReference type="EMBL" id="CAJVPW010000559">
    <property type="protein sequence ID" value="CAG8458450.1"/>
    <property type="molecule type" value="Genomic_DNA"/>
</dbReference>